<dbReference type="PANTHER" id="PTHR11736">
    <property type="entry name" value="MELANOMA-ASSOCIATED ANTIGEN MAGE ANTIGEN"/>
    <property type="match status" value="1"/>
</dbReference>
<dbReference type="PANTHER" id="PTHR11736:SF14">
    <property type="entry name" value="NSE3 HOMOLOG, SMC5-SMC6 COMPLEX COMPONENT"/>
    <property type="match status" value="1"/>
</dbReference>
<dbReference type="Gene3D" id="1.10.10.1210">
    <property type="entry name" value="MAGE homology domain, winged helix WH2 motif"/>
    <property type="match status" value="1"/>
</dbReference>
<feature type="domain" description="MAGE" evidence="1">
    <location>
        <begin position="29"/>
        <end position="228"/>
    </location>
</feature>
<dbReference type="Pfam" id="PF01454">
    <property type="entry name" value="MAGE"/>
    <property type="match status" value="1"/>
</dbReference>
<name>W8CDS1_CERCA</name>
<dbReference type="AlphaFoldDB" id="W8CDS1"/>
<sequence>FILINPIGAIYIVFKKFLVYIKMSADDKILQCRNDIMVFVINNVENKIPLKEEEMRDILDKDKLLYKQCFPLVVESLKKVHGIILHKVPESKKYICYSELTACSTAEYDQEQCRHLTLLFIILSYLLMKDCCVDEEQLFHFLKNIRIDIDEEHVFFGANLRKLIADTFVKQLYLKREKSDSETEMETKYVYSWGYRATMEFPPADVLHQTAEILGKEAREFVAVYNKYCSDKNEEAMAVE</sequence>
<gene>
    <name evidence="2" type="primary">TROP</name>
</gene>
<dbReference type="EMBL" id="GAMC01001456">
    <property type="protein sequence ID" value="JAC05100.1"/>
    <property type="molecule type" value="mRNA"/>
</dbReference>
<proteinExistence type="evidence at transcript level"/>
<accession>W8CDS1</accession>
<dbReference type="PROSITE" id="PS50838">
    <property type="entry name" value="MAGE"/>
    <property type="match status" value="1"/>
</dbReference>
<reference evidence="2" key="2">
    <citation type="journal article" date="2014" name="BMC Genomics">
        <title>A genomic perspective to assessing quality of mass-reared SIT flies used in Mediterranean fruit fly (Ceratitis capitata) eradication in California.</title>
        <authorList>
            <person name="Calla B."/>
            <person name="Hall B."/>
            <person name="Hou S."/>
            <person name="Geib S.M."/>
        </authorList>
    </citation>
    <scope>NUCLEOTIDE SEQUENCE</scope>
</reference>
<dbReference type="FunFam" id="1.10.10.1210:FF:000001">
    <property type="entry name" value="melanoma-associated antigen D1"/>
    <property type="match status" value="1"/>
</dbReference>
<dbReference type="InterPro" id="IPR002190">
    <property type="entry name" value="MHD_dom"/>
</dbReference>
<evidence type="ECO:0000313" key="2">
    <source>
        <dbReference type="EMBL" id="JAC05100.1"/>
    </source>
</evidence>
<feature type="non-terminal residue" evidence="2">
    <location>
        <position position="1"/>
    </location>
</feature>
<evidence type="ECO:0000259" key="1">
    <source>
        <dbReference type="PROSITE" id="PS50838"/>
    </source>
</evidence>
<dbReference type="SMART" id="SM01373">
    <property type="entry name" value="MAGE"/>
    <property type="match status" value="1"/>
</dbReference>
<dbReference type="OrthoDB" id="205198at2759"/>
<organism evidence="2">
    <name type="scientific">Ceratitis capitata</name>
    <name type="common">Mediterranean fruit fly</name>
    <name type="synonym">Tephritis capitata</name>
    <dbReference type="NCBI Taxonomy" id="7213"/>
    <lineage>
        <taxon>Eukaryota</taxon>
        <taxon>Metazoa</taxon>
        <taxon>Ecdysozoa</taxon>
        <taxon>Arthropoda</taxon>
        <taxon>Hexapoda</taxon>
        <taxon>Insecta</taxon>
        <taxon>Pterygota</taxon>
        <taxon>Neoptera</taxon>
        <taxon>Endopterygota</taxon>
        <taxon>Diptera</taxon>
        <taxon>Brachycera</taxon>
        <taxon>Muscomorpha</taxon>
        <taxon>Tephritoidea</taxon>
        <taxon>Tephritidae</taxon>
        <taxon>Ceratitis</taxon>
        <taxon>Ceratitis</taxon>
    </lineage>
</organism>
<protein>
    <submittedName>
        <fullName evidence="2">Trophinin</fullName>
    </submittedName>
</protein>
<dbReference type="InterPro" id="IPR041899">
    <property type="entry name" value="MAGE_WH2"/>
</dbReference>
<dbReference type="GO" id="GO:0005634">
    <property type="term" value="C:nucleus"/>
    <property type="evidence" value="ECO:0007669"/>
    <property type="project" value="TreeGrafter"/>
</dbReference>
<dbReference type="InterPro" id="IPR037445">
    <property type="entry name" value="MAGE"/>
</dbReference>
<reference evidence="2" key="1">
    <citation type="submission" date="2013-07" db="EMBL/GenBank/DDBJ databases">
        <authorList>
            <person name="Geib S."/>
        </authorList>
    </citation>
    <scope>NUCLEOTIDE SEQUENCE</scope>
</reference>